<comment type="subcellular location">
    <subcellularLocation>
        <location evidence="2">Cell membrane</location>
        <topology evidence="2">Single-pass type II membrane protein</topology>
    </subcellularLocation>
</comment>
<reference evidence="16" key="1">
    <citation type="submission" date="2022-06" db="EMBL/GenBank/DDBJ databases">
        <authorList>
            <consortium name="SYNGENTA / RWTH Aachen University"/>
        </authorList>
    </citation>
    <scope>NUCLEOTIDE SEQUENCE</scope>
</reference>
<keyword evidence="7" id="KW-0472">Membrane</keyword>
<sequence>MISICLLIIYFLNYNQSIKSQSRFDHSEVEPLSSSLSPKDNKILESCFPSNNRFIDIVPDPLASPPRGWWCDSSQEYGWLGYSYDVGDCPTETELIKTFSWMRNVKGARYVRIYSACDQPRFNDHLINAASRANLGIYSLIWFGFDGDDKWKTRRKALISSIKQNSKAPYVIRAVTVGSEPLFDEVLELDSIVKLINDLKVQLKPYKIPVTLADMAYGFQMNGDAPEVFRAIDFVSLNVLPIFDTNATKSDKSLKFIKFNISYAKLHGNGKRVVIVQTGWPSNKILADRPLATTDLVQEQRYFELLNDNCRFFKAQGVGWFAHIFDDDTFPGWGLNYGNGTEKIEFNPIVEC</sequence>
<dbReference type="GO" id="GO:0005886">
    <property type="term" value="C:plasma membrane"/>
    <property type="evidence" value="ECO:0007669"/>
    <property type="project" value="UniProtKB-SubCell"/>
</dbReference>
<evidence type="ECO:0000256" key="8">
    <source>
        <dbReference type="ARBA" id="ARBA00023180"/>
    </source>
</evidence>
<evidence type="ECO:0000256" key="11">
    <source>
        <dbReference type="ARBA" id="ARBA00023326"/>
    </source>
</evidence>
<evidence type="ECO:0000313" key="17">
    <source>
        <dbReference type="Proteomes" id="UP001153365"/>
    </source>
</evidence>
<keyword evidence="6 16" id="KW-0378">Hydrolase</keyword>
<evidence type="ECO:0000256" key="3">
    <source>
        <dbReference type="ARBA" id="ARBA00008773"/>
    </source>
</evidence>
<evidence type="ECO:0000256" key="7">
    <source>
        <dbReference type="ARBA" id="ARBA00023136"/>
    </source>
</evidence>
<dbReference type="EMBL" id="CALTRL010001368">
    <property type="protein sequence ID" value="CAH7672209.1"/>
    <property type="molecule type" value="Genomic_DNA"/>
</dbReference>
<feature type="chain" id="PRO_5044021192" description="glucan endo-1,3-beta-D-glucosidase" evidence="15">
    <location>
        <begin position="21"/>
        <end position="352"/>
    </location>
</feature>
<dbReference type="EC" id="3.2.1.39" evidence="4"/>
<keyword evidence="5" id="KW-1003">Cell membrane</keyword>
<keyword evidence="17" id="KW-1185">Reference proteome</keyword>
<gene>
    <name evidence="16" type="ORF">PPACK8108_LOCUS7020</name>
</gene>
<keyword evidence="15" id="KW-0732">Signal</keyword>
<protein>
    <recommendedName>
        <fullName evidence="4">glucan endo-1,3-beta-D-glucosidase</fullName>
        <ecNumber evidence="4">3.2.1.39</ecNumber>
    </recommendedName>
    <alternativeName>
        <fullName evidence="14">Endo-1,3-beta-glucanase btgC</fullName>
    </alternativeName>
    <alternativeName>
        <fullName evidence="13">Laminarinase btgC</fullName>
    </alternativeName>
</protein>
<comment type="catalytic activity">
    <reaction evidence="1">
        <text>Hydrolysis of (1-&gt;3)-beta-D-glucosidic linkages in (1-&gt;3)-beta-D-glucans.</text>
        <dbReference type="EC" id="3.2.1.39"/>
    </reaction>
</comment>
<dbReference type="SUPFAM" id="SSF51445">
    <property type="entry name" value="(Trans)glycosidases"/>
    <property type="match status" value="1"/>
</dbReference>
<dbReference type="GO" id="GO:0071555">
    <property type="term" value="P:cell wall organization"/>
    <property type="evidence" value="ECO:0007669"/>
    <property type="project" value="UniProtKB-KW"/>
</dbReference>
<evidence type="ECO:0000256" key="15">
    <source>
        <dbReference type="SAM" id="SignalP"/>
    </source>
</evidence>
<evidence type="ECO:0000256" key="10">
    <source>
        <dbReference type="ARBA" id="ARBA00023316"/>
    </source>
</evidence>
<dbReference type="GO" id="GO:0042973">
    <property type="term" value="F:glucan endo-1,3-beta-D-glucosidase activity"/>
    <property type="evidence" value="ECO:0007669"/>
    <property type="project" value="UniProtKB-EC"/>
</dbReference>
<organism evidence="16 17">
    <name type="scientific">Phakopsora pachyrhizi</name>
    <name type="common">Asian soybean rust disease fungus</name>
    <dbReference type="NCBI Taxonomy" id="170000"/>
    <lineage>
        <taxon>Eukaryota</taxon>
        <taxon>Fungi</taxon>
        <taxon>Dikarya</taxon>
        <taxon>Basidiomycota</taxon>
        <taxon>Pucciniomycotina</taxon>
        <taxon>Pucciniomycetes</taxon>
        <taxon>Pucciniales</taxon>
        <taxon>Phakopsoraceae</taxon>
        <taxon>Phakopsora</taxon>
    </lineage>
</organism>
<dbReference type="GO" id="GO:0005576">
    <property type="term" value="C:extracellular region"/>
    <property type="evidence" value="ECO:0007669"/>
    <property type="project" value="TreeGrafter"/>
</dbReference>
<dbReference type="PANTHER" id="PTHR16631">
    <property type="entry name" value="GLUCAN 1,3-BETA-GLUCOSIDASE"/>
    <property type="match status" value="1"/>
</dbReference>
<evidence type="ECO:0000256" key="14">
    <source>
        <dbReference type="ARBA" id="ARBA00043078"/>
    </source>
</evidence>
<comment type="similarity">
    <text evidence="3">Belongs to the glycosyl hydrolase 17 family.</text>
</comment>
<dbReference type="PANTHER" id="PTHR16631:SF17">
    <property type="entry name" value="GLUCAN ENDO-1,3-BETA-GLUCOSIDASE BTGC"/>
    <property type="match status" value="1"/>
</dbReference>
<evidence type="ECO:0000256" key="1">
    <source>
        <dbReference type="ARBA" id="ARBA00000382"/>
    </source>
</evidence>
<comment type="function">
    <text evidence="12">Glucanases play a role in cell expansion during growth, in cell-cell fusion during mating, and in spore release during sporulation. This enzyme may be involved in beta-glucan degradation. Active on laminarin and lichenan.</text>
</comment>
<accession>A0AAV0AS11</accession>
<evidence type="ECO:0000313" key="16">
    <source>
        <dbReference type="EMBL" id="CAH7672209.1"/>
    </source>
</evidence>
<dbReference type="InterPro" id="IPR050732">
    <property type="entry name" value="Beta-glucan_modifiers"/>
</dbReference>
<comment type="caution">
    <text evidence="16">The sequence shown here is derived from an EMBL/GenBank/DDBJ whole genome shotgun (WGS) entry which is preliminary data.</text>
</comment>
<feature type="signal peptide" evidence="15">
    <location>
        <begin position="1"/>
        <end position="20"/>
    </location>
</feature>
<dbReference type="InterPro" id="IPR017853">
    <property type="entry name" value="GH"/>
</dbReference>
<evidence type="ECO:0000256" key="4">
    <source>
        <dbReference type="ARBA" id="ARBA00012780"/>
    </source>
</evidence>
<evidence type="ECO:0000256" key="12">
    <source>
        <dbReference type="ARBA" id="ARBA00037649"/>
    </source>
</evidence>
<proteinExistence type="inferred from homology"/>
<evidence type="ECO:0000256" key="13">
    <source>
        <dbReference type="ARBA" id="ARBA00042373"/>
    </source>
</evidence>
<keyword evidence="8" id="KW-0325">Glycoprotein</keyword>
<evidence type="ECO:0000256" key="2">
    <source>
        <dbReference type="ARBA" id="ARBA00004401"/>
    </source>
</evidence>
<keyword evidence="9" id="KW-0119">Carbohydrate metabolism</keyword>
<dbReference type="GO" id="GO:0009277">
    <property type="term" value="C:fungal-type cell wall"/>
    <property type="evidence" value="ECO:0007669"/>
    <property type="project" value="TreeGrafter"/>
</dbReference>
<dbReference type="GO" id="GO:0009986">
    <property type="term" value="C:cell surface"/>
    <property type="evidence" value="ECO:0007669"/>
    <property type="project" value="TreeGrafter"/>
</dbReference>
<name>A0AAV0AS11_PHAPC</name>
<evidence type="ECO:0000256" key="5">
    <source>
        <dbReference type="ARBA" id="ARBA00022475"/>
    </source>
</evidence>
<keyword evidence="10" id="KW-0961">Cell wall biogenesis/degradation</keyword>
<evidence type="ECO:0000256" key="9">
    <source>
        <dbReference type="ARBA" id="ARBA00023277"/>
    </source>
</evidence>
<keyword evidence="11" id="KW-0624">Polysaccharide degradation</keyword>
<evidence type="ECO:0000256" key="6">
    <source>
        <dbReference type="ARBA" id="ARBA00022801"/>
    </source>
</evidence>
<dbReference type="AlphaFoldDB" id="A0AAV0AS11"/>
<dbReference type="GO" id="GO:0000272">
    <property type="term" value="P:polysaccharide catabolic process"/>
    <property type="evidence" value="ECO:0007669"/>
    <property type="project" value="UniProtKB-KW"/>
</dbReference>
<dbReference type="Proteomes" id="UP001153365">
    <property type="component" value="Unassembled WGS sequence"/>
</dbReference>